<evidence type="ECO:0000313" key="2">
    <source>
        <dbReference type="Proteomes" id="UP000054383"/>
    </source>
</evidence>
<dbReference type="STRING" id="28573.A0A0U1M6Q3"/>
<evidence type="ECO:0008006" key="3">
    <source>
        <dbReference type="Google" id="ProtNLM"/>
    </source>
</evidence>
<dbReference type="InterPro" id="IPR053178">
    <property type="entry name" value="Osmoadaptation_assoc"/>
</dbReference>
<reference evidence="1 2" key="1">
    <citation type="submission" date="2015-04" db="EMBL/GenBank/DDBJ databases">
        <authorList>
            <person name="Syromyatnikov M.Y."/>
            <person name="Popov V.N."/>
        </authorList>
    </citation>
    <scope>NUCLEOTIDE SEQUENCE [LARGE SCALE GENOMIC DNA]</scope>
    <source>
        <strain evidence="1">WF-38-12</strain>
    </source>
</reference>
<dbReference type="AlphaFoldDB" id="A0A0U1M6Q3"/>
<accession>A0A0U1M6Q3</accession>
<dbReference type="EMBL" id="CVMT01000009">
    <property type="protein sequence ID" value="CRG91269.1"/>
    <property type="molecule type" value="Genomic_DNA"/>
</dbReference>
<gene>
    <name evidence="1" type="ORF">PISL3812_08317</name>
</gene>
<sequence>MDESINPSLVQKTFMNQQPQIFKDFICTTFPTMYFHNKFRFTNSSTFPDYAGQHFGSNPYHDAAICCLNAVYLVYVTKDTTLYQVSREKYACALREVKRNLNSDDALSDSMLCTVMLLSIYEIWAQTTSDSWIQHARAVQRLLFCRGVTGHLSGFGRACYFAFRPFLIACALYEGKPCFLDEYEWQQFALTIRMEDSQKPGEWSIFAEISERIFMELVSCPRYISDAQRVDHLSSCEVLTLILRIYNTCDKLRQFVDELQSLLAAHNQLKAGIICQAYSFTGPIPKDFPQSSASLILCGATRAISILEDVLNSIIKRTRVEVELIAPMLFASSNYDTLSHGRISEIIARSKKAASSGSSSFSTPSSSTSSGGFHFISDISRCASIEMHDITDSDSVTWLDRIAGSMGFLGAEIVSDADPSNSATCGVE</sequence>
<dbReference type="PANTHER" id="PTHR38111:SF5">
    <property type="entry name" value="TRANSCRIPTION FACTOR DOMAIN-CONTAINING PROTEIN"/>
    <property type="match status" value="1"/>
</dbReference>
<proteinExistence type="predicted"/>
<protein>
    <recommendedName>
        <fullName evidence="3">Transcription factor domain-containing protein</fullName>
    </recommendedName>
</protein>
<dbReference type="Proteomes" id="UP000054383">
    <property type="component" value="Unassembled WGS sequence"/>
</dbReference>
<name>A0A0U1M6Q3_TALIS</name>
<dbReference type="OrthoDB" id="5126878at2759"/>
<keyword evidence="2" id="KW-1185">Reference proteome</keyword>
<dbReference type="PANTHER" id="PTHR38111">
    <property type="entry name" value="ZN(2)-C6 FUNGAL-TYPE DOMAIN-CONTAINING PROTEIN-RELATED"/>
    <property type="match status" value="1"/>
</dbReference>
<organism evidence="1 2">
    <name type="scientific">Talaromyces islandicus</name>
    <name type="common">Penicillium islandicum</name>
    <dbReference type="NCBI Taxonomy" id="28573"/>
    <lineage>
        <taxon>Eukaryota</taxon>
        <taxon>Fungi</taxon>
        <taxon>Dikarya</taxon>
        <taxon>Ascomycota</taxon>
        <taxon>Pezizomycotina</taxon>
        <taxon>Eurotiomycetes</taxon>
        <taxon>Eurotiomycetidae</taxon>
        <taxon>Eurotiales</taxon>
        <taxon>Trichocomaceae</taxon>
        <taxon>Talaromyces</taxon>
        <taxon>Talaromyces sect. Islandici</taxon>
    </lineage>
</organism>
<evidence type="ECO:0000313" key="1">
    <source>
        <dbReference type="EMBL" id="CRG91269.1"/>
    </source>
</evidence>
<dbReference type="OMA" id="LAFYEMN"/>